<name>A0AAV4H8M2_9GAST</name>
<proteinExistence type="predicted"/>
<dbReference type="InterPro" id="IPR001680">
    <property type="entry name" value="WD40_rpt"/>
</dbReference>
<comment type="caution">
    <text evidence="3">The sequence shown here is derived from an EMBL/GenBank/DDBJ whole genome shotgun (WGS) entry which is preliminary data.</text>
</comment>
<dbReference type="GO" id="GO:0006623">
    <property type="term" value="P:protein targeting to vacuole"/>
    <property type="evidence" value="ECO:0007669"/>
    <property type="project" value="InterPro"/>
</dbReference>
<dbReference type="InterPro" id="IPR015943">
    <property type="entry name" value="WD40/YVTN_repeat-like_dom_sf"/>
</dbReference>
<dbReference type="InterPro" id="IPR036322">
    <property type="entry name" value="WD40_repeat_dom_sf"/>
</dbReference>
<dbReference type="GO" id="GO:0030897">
    <property type="term" value="C:HOPS complex"/>
    <property type="evidence" value="ECO:0007669"/>
    <property type="project" value="TreeGrafter"/>
</dbReference>
<dbReference type="SUPFAM" id="SSF50978">
    <property type="entry name" value="WD40 repeat-like"/>
    <property type="match status" value="1"/>
</dbReference>
<evidence type="ECO:0000256" key="2">
    <source>
        <dbReference type="SAM" id="MobiDB-lite"/>
    </source>
</evidence>
<dbReference type="GO" id="GO:0005770">
    <property type="term" value="C:late endosome"/>
    <property type="evidence" value="ECO:0007669"/>
    <property type="project" value="TreeGrafter"/>
</dbReference>
<gene>
    <name evidence="3" type="ORF">ElyMa_006253100</name>
</gene>
<dbReference type="Pfam" id="PF23410">
    <property type="entry name" value="Beta-prop_VPS8"/>
    <property type="match status" value="1"/>
</dbReference>
<reference evidence="3 4" key="1">
    <citation type="journal article" date="2021" name="Elife">
        <title>Chloroplast acquisition without the gene transfer in kleptoplastic sea slugs, Plakobranchus ocellatus.</title>
        <authorList>
            <person name="Maeda T."/>
            <person name="Takahashi S."/>
            <person name="Yoshida T."/>
            <person name="Shimamura S."/>
            <person name="Takaki Y."/>
            <person name="Nagai Y."/>
            <person name="Toyoda A."/>
            <person name="Suzuki Y."/>
            <person name="Arimoto A."/>
            <person name="Ishii H."/>
            <person name="Satoh N."/>
            <person name="Nishiyama T."/>
            <person name="Hasebe M."/>
            <person name="Maruyama T."/>
            <person name="Minagawa J."/>
            <person name="Obokata J."/>
            <person name="Shigenobu S."/>
        </authorList>
    </citation>
    <scope>NUCLEOTIDE SEQUENCE [LARGE SCALE GENOMIC DNA]</scope>
</reference>
<dbReference type="PROSITE" id="PS50082">
    <property type="entry name" value="WD_REPEATS_2"/>
    <property type="match status" value="1"/>
</dbReference>
<keyword evidence="4" id="KW-1185">Reference proteome</keyword>
<evidence type="ECO:0000313" key="4">
    <source>
        <dbReference type="Proteomes" id="UP000762676"/>
    </source>
</evidence>
<dbReference type="EMBL" id="BMAT01012562">
    <property type="protein sequence ID" value="GFR94598.1"/>
    <property type="molecule type" value="Genomic_DNA"/>
</dbReference>
<dbReference type="Proteomes" id="UP000762676">
    <property type="component" value="Unassembled WGS sequence"/>
</dbReference>
<dbReference type="PANTHER" id="PTHR12616">
    <property type="entry name" value="VACUOLAR PROTEIN SORTING VPS41"/>
    <property type="match status" value="1"/>
</dbReference>
<protein>
    <submittedName>
        <fullName evidence="3">Vacuolar protein sorting-associated protein 8 homolog</fullName>
    </submittedName>
</protein>
<feature type="repeat" description="WD" evidence="1">
    <location>
        <begin position="154"/>
        <end position="195"/>
    </location>
</feature>
<dbReference type="InterPro" id="IPR045111">
    <property type="entry name" value="Vps41/Vps8"/>
</dbReference>
<dbReference type="GO" id="GO:0034058">
    <property type="term" value="P:endosomal vesicle fusion"/>
    <property type="evidence" value="ECO:0007669"/>
    <property type="project" value="TreeGrafter"/>
</dbReference>
<feature type="region of interest" description="Disordered" evidence="2">
    <location>
        <begin position="84"/>
        <end position="113"/>
    </location>
</feature>
<dbReference type="AlphaFoldDB" id="A0AAV4H8M2"/>
<accession>A0AAV4H8M2</accession>
<evidence type="ECO:0000313" key="3">
    <source>
        <dbReference type="EMBL" id="GFR94598.1"/>
    </source>
</evidence>
<organism evidence="3 4">
    <name type="scientific">Elysia marginata</name>
    <dbReference type="NCBI Taxonomy" id="1093978"/>
    <lineage>
        <taxon>Eukaryota</taxon>
        <taxon>Metazoa</taxon>
        <taxon>Spiralia</taxon>
        <taxon>Lophotrochozoa</taxon>
        <taxon>Mollusca</taxon>
        <taxon>Gastropoda</taxon>
        <taxon>Heterobranchia</taxon>
        <taxon>Euthyneura</taxon>
        <taxon>Panpulmonata</taxon>
        <taxon>Sacoglossa</taxon>
        <taxon>Placobranchoidea</taxon>
        <taxon>Plakobranchidae</taxon>
        <taxon>Elysia</taxon>
    </lineage>
</organism>
<dbReference type="Gene3D" id="2.130.10.10">
    <property type="entry name" value="YVTN repeat-like/Quinoprotein amine dehydrogenase"/>
    <property type="match status" value="1"/>
</dbReference>
<dbReference type="PANTHER" id="PTHR12616:SF8">
    <property type="entry name" value="VACUOLAR PROTEIN SORTING-ASSOCIATED PROTEIN 8 HOMOLOG"/>
    <property type="match status" value="1"/>
</dbReference>
<sequence length="212" mass="22627">MADEGGAAGYSSAASSDKISALSFDIEELLDDLEFDIPKVENAPTLESILNEADDCNYVVDDDIISTTEAASKTGLQLLQPGEFTETSSLSSQDSHELRRRERAKKPPTTVHGSVLRPSKLKSVSAQLISATDRVDAGMPTAIVLKWCLGSTAVGAQYGSVSALSFNRDCTRLLCGFARGQITMWDLTTGKLLRTITDAHPPGTAVLHIKVG</sequence>
<evidence type="ECO:0000256" key="1">
    <source>
        <dbReference type="PROSITE-ProRule" id="PRU00221"/>
    </source>
</evidence>
<keyword evidence="1" id="KW-0853">WD repeat</keyword>